<accession>A0ABR5A1A2</accession>
<proteinExistence type="predicted"/>
<dbReference type="Proteomes" id="UP000054526">
    <property type="component" value="Unassembled WGS sequence"/>
</dbReference>
<dbReference type="EMBL" id="JXAL01000032">
    <property type="protein sequence ID" value="KIL34463.1"/>
    <property type="molecule type" value="Genomic_DNA"/>
</dbReference>
<evidence type="ECO:0000313" key="1">
    <source>
        <dbReference type="EMBL" id="KIL34463.1"/>
    </source>
</evidence>
<organism evidence="1 2">
    <name type="scientific">Cohnella kolymensis</name>
    <dbReference type="NCBI Taxonomy" id="1590652"/>
    <lineage>
        <taxon>Bacteria</taxon>
        <taxon>Bacillati</taxon>
        <taxon>Bacillota</taxon>
        <taxon>Bacilli</taxon>
        <taxon>Bacillales</taxon>
        <taxon>Paenibacillaceae</taxon>
        <taxon>Cohnella</taxon>
    </lineage>
</organism>
<comment type="caution">
    <text evidence="1">The sequence shown here is derived from an EMBL/GenBank/DDBJ whole genome shotgun (WGS) entry which is preliminary data.</text>
</comment>
<gene>
    <name evidence="1" type="ORF">SD71_19620</name>
</gene>
<reference evidence="1 2" key="1">
    <citation type="submission" date="2014-12" db="EMBL/GenBank/DDBJ databases">
        <title>Draft genome sequence of Cohnella kolymensis strain B-2846.</title>
        <authorList>
            <person name="Karlyshev A.V."/>
            <person name="Kudryashova E.B."/>
        </authorList>
    </citation>
    <scope>NUCLEOTIDE SEQUENCE [LARGE SCALE GENOMIC DNA]</scope>
    <source>
        <strain evidence="1 2">VKM B-2846</strain>
    </source>
</reference>
<keyword evidence="2" id="KW-1185">Reference proteome</keyword>
<name>A0ABR5A1A2_9BACL</name>
<protein>
    <submittedName>
        <fullName evidence="1">Uncharacterized protein</fullName>
    </submittedName>
</protein>
<evidence type="ECO:0000313" key="2">
    <source>
        <dbReference type="Proteomes" id="UP000054526"/>
    </source>
</evidence>
<dbReference type="RefSeq" id="WP_041067093.1">
    <property type="nucleotide sequence ID" value="NZ_JXAL01000032.1"/>
</dbReference>
<sequence>MRDRIGLPTVMKVTYKGVLQLPAQWEAPFKVLERGDNSLTIECNRQEWKAMDVLRVKNQWGEIEDVHMEEPDFEEVIHRVY</sequence>